<evidence type="ECO:0000256" key="5">
    <source>
        <dbReference type="ARBA" id="ARBA00022519"/>
    </source>
</evidence>
<comment type="subcellular location">
    <subcellularLocation>
        <location evidence="1">Cell inner membrane</location>
        <topology evidence="1">Single-pass membrane protein</topology>
        <orientation evidence="1">Periplasmic side</orientation>
    </subcellularLocation>
</comment>
<dbReference type="InterPro" id="IPR006260">
    <property type="entry name" value="TonB/TolA_C"/>
</dbReference>
<dbReference type="GO" id="GO:0031992">
    <property type="term" value="F:energy transducer activity"/>
    <property type="evidence" value="ECO:0007669"/>
    <property type="project" value="TreeGrafter"/>
</dbReference>
<keyword evidence="3" id="KW-0813">Transport</keyword>
<dbReference type="Pfam" id="PF03544">
    <property type="entry name" value="TonB_C"/>
    <property type="match status" value="1"/>
</dbReference>
<keyword evidence="12" id="KW-1185">Reference proteome</keyword>
<evidence type="ECO:0000256" key="6">
    <source>
        <dbReference type="ARBA" id="ARBA00022692"/>
    </source>
</evidence>
<dbReference type="AlphaFoldDB" id="A0AAP2DDL6"/>
<gene>
    <name evidence="11" type="ORF">KK078_26225</name>
</gene>
<dbReference type="PANTHER" id="PTHR33446:SF2">
    <property type="entry name" value="PROTEIN TONB"/>
    <property type="match status" value="1"/>
</dbReference>
<dbReference type="Gene3D" id="3.90.930.1">
    <property type="match status" value="1"/>
</dbReference>
<evidence type="ECO:0000313" key="11">
    <source>
        <dbReference type="EMBL" id="MBT1690089.1"/>
    </source>
</evidence>
<comment type="similarity">
    <text evidence="2">Belongs to the TonB family.</text>
</comment>
<evidence type="ECO:0000256" key="7">
    <source>
        <dbReference type="ARBA" id="ARBA00022927"/>
    </source>
</evidence>
<accession>A0AAP2DDL6</accession>
<keyword evidence="5" id="KW-0997">Cell inner membrane</keyword>
<dbReference type="RefSeq" id="WP_254093308.1">
    <property type="nucleotide sequence ID" value="NZ_JAHESC010000055.1"/>
</dbReference>
<dbReference type="NCBIfam" id="TIGR01352">
    <property type="entry name" value="tonB_Cterm"/>
    <property type="match status" value="1"/>
</dbReference>
<keyword evidence="9" id="KW-0472">Membrane</keyword>
<dbReference type="Pfam" id="PF07661">
    <property type="entry name" value="MORN_2"/>
    <property type="match status" value="2"/>
</dbReference>
<evidence type="ECO:0000256" key="2">
    <source>
        <dbReference type="ARBA" id="ARBA00006555"/>
    </source>
</evidence>
<reference evidence="11 12" key="1">
    <citation type="submission" date="2021-05" db="EMBL/GenBank/DDBJ databases">
        <title>A Polyphasic approach of four new species of the genus Ohtaekwangia: Ohtaekwangia histidinii sp. nov., Ohtaekwangia cretensis sp. nov., Ohtaekwangia indiensis sp. nov., Ohtaekwangia reichenbachii sp. nov. from diverse environment.</title>
        <authorList>
            <person name="Octaviana S."/>
        </authorList>
    </citation>
    <scope>NUCLEOTIDE SEQUENCE [LARGE SCALE GENOMIC DNA]</scope>
    <source>
        <strain evidence="11 12">PWU37</strain>
    </source>
</reference>
<name>A0AAP2DDL6_9BACT</name>
<dbReference type="PANTHER" id="PTHR33446">
    <property type="entry name" value="PROTEIN TONB-RELATED"/>
    <property type="match status" value="1"/>
</dbReference>
<keyword evidence="8" id="KW-1133">Transmembrane helix</keyword>
<evidence type="ECO:0000313" key="12">
    <source>
        <dbReference type="Proteomes" id="UP001319180"/>
    </source>
</evidence>
<dbReference type="SUPFAM" id="SSF82185">
    <property type="entry name" value="Histone H3 K4-specific methyltransferase SET7/9 N-terminal domain"/>
    <property type="match status" value="1"/>
</dbReference>
<organism evidence="11 12">
    <name type="scientific">Dawidia soli</name>
    <dbReference type="NCBI Taxonomy" id="2782352"/>
    <lineage>
        <taxon>Bacteria</taxon>
        <taxon>Pseudomonadati</taxon>
        <taxon>Bacteroidota</taxon>
        <taxon>Cytophagia</taxon>
        <taxon>Cytophagales</taxon>
        <taxon>Chryseotaleaceae</taxon>
        <taxon>Dawidia</taxon>
    </lineage>
</organism>
<protein>
    <submittedName>
        <fullName evidence="11">TonB family protein</fullName>
    </submittedName>
</protein>
<keyword evidence="7" id="KW-0653">Protein transport</keyword>
<evidence type="ECO:0000256" key="3">
    <source>
        <dbReference type="ARBA" id="ARBA00022448"/>
    </source>
</evidence>
<keyword evidence="4" id="KW-1003">Cell membrane</keyword>
<dbReference type="GO" id="GO:0055085">
    <property type="term" value="P:transmembrane transport"/>
    <property type="evidence" value="ECO:0007669"/>
    <property type="project" value="InterPro"/>
</dbReference>
<evidence type="ECO:0000256" key="8">
    <source>
        <dbReference type="ARBA" id="ARBA00022989"/>
    </source>
</evidence>
<dbReference type="InterPro" id="IPR051045">
    <property type="entry name" value="TonB-dependent_transducer"/>
</dbReference>
<sequence length="290" mass="32553">MKTSALLLVIVIIARVGCAQSSEKRIAYLSKDRKEVFGAGDAAFSRTIEEAGDGFILREYYQPSGKLRVIAECIEYEPEIVYHGTVKHYYENGILRREGRYEEGYATGVFVEYYETGTICQRKEYQSDDKELILQHYTPDGKEELTQGNGIISTTDGETVCNLEIKNYLLLNSYCIKGGDTVYTDVEKPAEFPGGMTAMMKFLQTHVKYPADARRNGIQGSVLTGFDIDKNGKISNLSTVRGVSDDLNDESLRVISAMPHWLPARVGGKAVKSRFVLPIKFRLATSNRRR</sequence>
<comment type="caution">
    <text evidence="11">The sequence shown here is derived from an EMBL/GenBank/DDBJ whole genome shotgun (WGS) entry which is preliminary data.</text>
</comment>
<dbReference type="SUPFAM" id="SSF74653">
    <property type="entry name" value="TolA/TonB C-terminal domain"/>
    <property type="match status" value="1"/>
</dbReference>
<dbReference type="Proteomes" id="UP001319180">
    <property type="component" value="Unassembled WGS sequence"/>
</dbReference>
<dbReference type="GO" id="GO:0015031">
    <property type="term" value="P:protein transport"/>
    <property type="evidence" value="ECO:0007669"/>
    <property type="project" value="UniProtKB-KW"/>
</dbReference>
<dbReference type="PROSITE" id="PS52015">
    <property type="entry name" value="TONB_CTD"/>
    <property type="match status" value="1"/>
</dbReference>
<dbReference type="EMBL" id="JAHESC010000055">
    <property type="protein sequence ID" value="MBT1690089.1"/>
    <property type="molecule type" value="Genomic_DNA"/>
</dbReference>
<evidence type="ECO:0000256" key="4">
    <source>
        <dbReference type="ARBA" id="ARBA00022475"/>
    </source>
</evidence>
<dbReference type="Gene3D" id="3.30.1150.10">
    <property type="match status" value="1"/>
</dbReference>
<dbReference type="GO" id="GO:0098797">
    <property type="term" value="C:plasma membrane protein complex"/>
    <property type="evidence" value="ECO:0007669"/>
    <property type="project" value="TreeGrafter"/>
</dbReference>
<proteinExistence type="inferred from homology"/>
<evidence type="ECO:0000259" key="10">
    <source>
        <dbReference type="PROSITE" id="PS52015"/>
    </source>
</evidence>
<dbReference type="InterPro" id="IPR011652">
    <property type="entry name" value="MORN_2"/>
</dbReference>
<feature type="domain" description="TonB C-terminal" evidence="10">
    <location>
        <begin position="194"/>
        <end position="290"/>
    </location>
</feature>
<evidence type="ECO:0000256" key="1">
    <source>
        <dbReference type="ARBA" id="ARBA00004383"/>
    </source>
</evidence>
<evidence type="ECO:0000256" key="9">
    <source>
        <dbReference type="ARBA" id="ARBA00023136"/>
    </source>
</evidence>
<dbReference type="InterPro" id="IPR037682">
    <property type="entry name" value="TonB_C"/>
</dbReference>
<keyword evidence="6" id="KW-0812">Transmembrane</keyword>